<keyword evidence="2 5" id="KW-0812">Transmembrane</keyword>
<evidence type="ECO:0000256" key="4">
    <source>
        <dbReference type="ARBA" id="ARBA00023136"/>
    </source>
</evidence>
<dbReference type="Proteomes" id="UP000827889">
    <property type="component" value="Chromosome 10"/>
</dbReference>
<comment type="subcellular location">
    <subcellularLocation>
        <location evidence="1">Membrane</location>
    </subcellularLocation>
</comment>
<reference evidence="7" key="1">
    <citation type="submission" date="2025-08" db="UniProtKB">
        <authorList>
            <consortium name="RefSeq"/>
        </authorList>
    </citation>
    <scope>IDENTIFICATION</scope>
    <source>
        <tissue evidence="7">Leaf</tissue>
    </source>
</reference>
<name>A0ABM3GTZ1_9MYRT</name>
<keyword evidence="3 5" id="KW-1133">Transmembrane helix</keyword>
<dbReference type="GeneID" id="125312732"/>
<keyword evidence="4 5" id="KW-0472">Membrane</keyword>
<evidence type="ECO:0000256" key="1">
    <source>
        <dbReference type="ARBA" id="ARBA00004370"/>
    </source>
</evidence>
<evidence type="ECO:0000256" key="2">
    <source>
        <dbReference type="ARBA" id="ARBA00022692"/>
    </source>
</evidence>
<gene>
    <name evidence="7" type="primary">LOC125312732</name>
</gene>
<sequence>MSRKPFFAQDPEMNEEETKALASHNKAYGIDALLQDPCIVSNSNIINLDKRLLTTTTIDLIKLVRMIFPIFLLHWVDSRPLMLFSNGRMFFSLISLGGFLGEVENNAENPTMCVVSSLFYMIFFFIGMAPIMLMYDSEMFLLRMCTPGSAIGIPINKGSESSIISDIVMVV</sequence>
<dbReference type="InterPro" id="IPR036259">
    <property type="entry name" value="MFS_trans_sf"/>
</dbReference>
<evidence type="ECO:0000313" key="7">
    <source>
        <dbReference type="RefSeq" id="XP_048127811.1"/>
    </source>
</evidence>
<dbReference type="RefSeq" id="XP_048127811.1">
    <property type="nucleotide sequence ID" value="XM_048271854.1"/>
</dbReference>
<protein>
    <submittedName>
        <fullName evidence="7">Probable polyol transporter 3</fullName>
    </submittedName>
</protein>
<dbReference type="InterPro" id="IPR005828">
    <property type="entry name" value="MFS_sugar_transport-like"/>
</dbReference>
<evidence type="ECO:0000256" key="3">
    <source>
        <dbReference type="ARBA" id="ARBA00022989"/>
    </source>
</evidence>
<proteinExistence type="predicted"/>
<keyword evidence="6" id="KW-1185">Reference proteome</keyword>
<dbReference type="Pfam" id="PF00083">
    <property type="entry name" value="Sugar_tr"/>
    <property type="match status" value="1"/>
</dbReference>
<evidence type="ECO:0000256" key="5">
    <source>
        <dbReference type="SAM" id="Phobius"/>
    </source>
</evidence>
<dbReference type="Gene3D" id="1.20.1250.20">
    <property type="entry name" value="MFS general substrate transporter like domains"/>
    <property type="match status" value="1"/>
</dbReference>
<feature type="transmembrane region" description="Helical" evidence="5">
    <location>
        <begin position="113"/>
        <end position="135"/>
    </location>
</feature>
<evidence type="ECO:0000313" key="6">
    <source>
        <dbReference type="Proteomes" id="UP000827889"/>
    </source>
</evidence>
<organism evidence="6 7">
    <name type="scientific">Rhodamnia argentea</name>
    <dbReference type="NCBI Taxonomy" id="178133"/>
    <lineage>
        <taxon>Eukaryota</taxon>
        <taxon>Viridiplantae</taxon>
        <taxon>Streptophyta</taxon>
        <taxon>Embryophyta</taxon>
        <taxon>Tracheophyta</taxon>
        <taxon>Spermatophyta</taxon>
        <taxon>Magnoliopsida</taxon>
        <taxon>eudicotyledons</taxon>
        <taxon>Gunneridae</taxon>
        <taxon>Pentapetalae</taxon>
        <taxon>rosids</taxon>
        <taxon>malvids</taxon>
        <taxon>Myrtales</taxon>
        <taxon>Myrtaceae</taxon>
        <taxon>Myrtoideae</taxon>
        <taxon>Myrteae</taxon>
        <taxon>Australasian group</taxon>
        <taxon>Rhodamnia</taxon>
    </lineage>
</organism>
<accession>A0ABM3GTZ1</accession>